<evidence type="ECO:0000313" key="2">
    <source>
        <dbReference type="Proteomes" id="UP000749646"/>
    </source>
</evidence>
<gene>
    <name evidence="1" type="ORF">BGZ65_003484</name>
</gene>
<protein>
    <submittedName>
        <fullName evidence="1">Uncharacterized protein</fullName>
    </submittedName>
</protein>
<dbReference type="Proteomes" id="UP000749646">
    <property type="component" value="Unassembled WGS sequence"/>
</dbReference>
<organism evidence="1 2">
    <name type="scientific">Modicella reniformis</name>
    <dbReference type="NCBI Taxonomy" id="1440133"/>
    <lineage>
        <taxon>Eukaryota</taxon>
        <taxon>Fungi</taxon>
        <taxon>Fungi incertae sedis</taxon>
        <taxon>Mucoromycota</taxon>
        <taxon>Mortierellomycotina</taxon>
        <taxon>Mortierellomycetes</taxon>
        <taxon>Mortierellales</taxon>
        <taxon>Mortierellaceae</taxon>
        <taxon>Modicella</taxon>
    </lineage>
</organism>
<dbReference type="EMBL" id="JAAAHW010003650">
    <property type="protein sequence ID" value="KAF9981864.1"/>
    <property type="molecule type" value="Genomic_DNA"/>
</dbReference>
<reference evidence="1" key="1">
    <citation type="journal article" date="2020" name="Fungal Divers.">
        <title>Resolving the Mortierellaceae phylogeny through synthesis of multi-gene phylogenetics and phylogenomics.</title>
        <authorList>
            <person name="Vandepol N."/>
            <person name="Liber J."/>
            <person name="Desiro A."/>
            <person name="Na H."/>
            <person name="Kennedy M."/>
            <person name="Barry K."/>
            <person name="Grigoriev I.V."/>
            <person name="Miller A.N."/>
            <person name="O'Donnell K."/>
            <person name="Stajich J.E."/>
            <person name="Bonito G."/>
        </authorList>
    </citation>
    <scope>NUCLEOTIDE SEQUENCE</scope>
    <source>
        <strain evidence="1">MES-2147</strain>
    </source>
</reference>
<sequence>MSAAAAAAAAMAGIVTQTADALETATCSEKTWHVGDTGGGDQVGYAKVGKGFQ</sequence>
<evidence type="ECO:0000313" key="1">
    <source>
        <dbReference type="EMBL" id="KAF9981864.1"/>
    </source>
</evidence>
<proteinExistence type="predicted"/>
<dbReference type="AlphaFoldDB" id="A0A9P6M981"/>
<feature type="non-terminal residue" evidence="1">
    <location>
        <position position="53"/>
    </location>
</feature>
<comment type="caution">
    <text evidence="1">The sequence shown here is derived from an EMBL/GenBank/DDBJ whole genome shotgun (WGS) entry which is preliminary data.</text>
</comment>
<keyword evidence="2" id="KW-1185">Reference proteome</keyword>
<accession>A0A9P6M981</accession>
<name>A0A9P6M981_9FUNG</name>